<protein>
    <submittedName>
        <fullName evidence="1">Uncharacterized protein</fullName>
    </submittedName>
</protein>
<proteinExistence type="predicted"/>
<dbReference type="AlphaFoldDB" id="A0A251TBP3"/>
<gene>
    <name evidence="1" type="ORF">HannXRQ_Chr11g0336611</name>
</gene>
<dbReference type="InParanoid" id="A0A251TBP3"/>
<dbReference type="Proteomes" id="UP000215914">
    <property type="component" value="Chromosome 11"/>
</dbReference>
<evidence type="ECO:0000313" key="2">
    <source>
        <dbReference type="Proteomes" id="UP000215914"/>
    </source>
</evidence>
<organism evidence="1 2">
    <name type="scientific">Helianthus annuus</name>
    <name type="common">Common sunflower</name>
    <dbReference type="NCBI Taxonomy" id="4232"/>
    <lineage>
        <taxon>Eukaryota</taxon>
        <taxon>Viridiplantae</taxon>
        <taxon>Streptophyta</taxon>
        <taxon>Embryophyta</taxon>
        <taxon>Tracheophyta</taxon>
        <taxon>Spermatophyta</taxon>
        <taxon>Magnoliopsida</taxon>
        <taxon>eudicotyledons</taxon>
        <taxon>Gunneridae</taxon>
        <taxon>Pentapetalae</taxon>
        <taxon>asterids</taxon>
        <taxon>campanulids</taxon>
        <taxon>Asterales</taxon>
        <taxon>Asteraceae</taxon>
        <taxon>Asteroideae</taxon>
        <taxon>Heliantheae alliance</taxon>
        <taxon>Heliantheae</taxon>
        <taxon>Helianthus</taxon>
    </lineage>
</organism>
<reference evidence="2" key="1">
    <citation type="journal article" date="2017" name="Nature">
        <title>The sunflower genome provides insights into oil metabolism, flowering and Asterid evolution.</title>
        <authorList>
            <person name="Badouin H."/>
            <person name="Gouzy J."/>
            <person name="Grassa C.J."/>
            <person name="Murat F."/>
            <person name="Staton S.E."/>
            <person name="Cottret L."/>
            <person name="Lelandais-Briere C."/>
            <person name="Owens G.L."/>
            <person name="Carrere S."/>
            <person name="Mayjonade B."/>
            <person name="Legrand L."/>
            <person name="Gill N."/>
            <person name="Kane N.C."/>
            <person name="Bowers J.E."/>
            <person name="Hubner S."/>
            <person name="Bellec A."/>
            <person name="Berard A."/>
            <person name="Berges H."/>
            <person name="Blanchet N."/>
            <person name="Boniface M.C."/>
            <person name="Brunel D."/>
            <person name="Catrice O."/>
            <person name="Chaidir N."/>
            <person name="Claudel C."/>
            <person name="Donnadieu C."/>
            <person name="Faraut T."/>
            <person name="Fievet G."/>
            <person name="Helmstetter N."/>
            <person name="King M."/>
            <person name="Knapp S.J."/>
            <person name="Lai Z."/>
            <person name="Le Paslier M.C."/>
            <person name="Lippi Y."/>
            <person name="Lorenzon L."/>
            <person name="Mandel J.R."/>
            <person name="Marage G."/>
            <person name="Marchand G."/>
            <person name="Marquand E."/>
            <person name="Bret-Mestries E."/>
            <person name="Morien E."/>
            <person name="Nambeesan S."/>
            <person name="Nguyen T."/>
            <person name="Pegot-Espagnet P."/>
            <person name="Pouilly N."/>
            <person name="Raftis F."/>
            <person name="Sallet E."/>
            <person name="Schiex T."/>
            <person name="Thomas J."/>
            <person name="Vandecasteele C."/>
            <person name="Vares D."/>
            <person name="Vear F."/>
            <person name="Vautrin S."/>
            <person name="Crespi M."/>
            <person name="Mangin B."/>
            <person name="Burke J.M."/>
            <person name="Salse J."/>
            <person name="Munos S."/>
            <person name="Vincourt P."/>
            <person name="Rieseberg L.H."/>
            <person name="Langlade N.B."/>
        </authorList>
    </citation>
    <scope>NUCLEOTIDE SEQUENCE [LARGE SCALE GENOMIC DNA]</scope>
    <source>
        <strain evidence="2">cv. SF193</strain>
    </source>
</reference>
<name>A0A251TBP3_HELAN</name>
<keyword evidence="2" id="KW-1185">Reference proteome</keyword>
<accession>A0A251TBP3</accession>
<dbReference type="EMBL" id="CM007900">
    <property type="protein sequence ID" value="OTG07986.1"/>
    <property type="molecule type" value="Genomic_DNA"/>
</dbReference>
<evidence type="ECO:0000313" key="1">
    <source>
        <dbReference type="EMBL" id="OTG07986.1"/>
    </source>
</evidence>
<sequence>MLCLFLPIFSTKLHRGLQLSMVSSPLQLSTVHCRWSPLLCIVSDNPNSITSSVNIDKERLT</sequence>